<evidence type="ECO:0000313" key="1">
    <source>
        <dbReference type="EMBL" id="MBS7231900.1"/>
    </source>
</evidence>
<comment type="caution">
    <text evidence="1">The sequence shown here is derived from an EMBL/GenBank/DDBJ whole genome shotgun (WGS) entry which is preliminary data.</text>
</comment>
<dbReference type="Proteomes" id="UP000722625">
    <property type="component" value="Unassembled WGS sequence"/>
</dbReference>
<name>A0ABS5PC67_9FLAO</name>
<gene>
    <name evidence="1" type="ORF">KHA90_12785</name>
</gene>
<evidence type="ECO:0000313" key="2">
    <source>
        <dbReference type="Proteomes" id="UP000722625"/>
    </source>
</evidence>
<dbReference type="EMBL" id="JAGYVZ010000011">
    <property type="protein sequence ID" value="MBS7231900.1"/>
    <property type="molecule type" value="Genomic_DNA"/>
</dbReference>
<evidence type="ECO:0008006" key="3">
    <source>
        <dbReference type="Google" id="ProtNLM"/>
    </source>
</evidence>
<dbReference type="RefSeq" id="WP_213300462.1">
    <property type="nucleotide sequence ID" value="NZ_JAGYVZ010000011.1"/>
</dbReference>
<reference evidence="1 2" key="1">
    <citation type="journal article" date="2018" name="Int. J. Syst. Evol. Microbiol.">
        <title>Flavobacterium chryseum sp. nov. and Flavobacterium psychroterrae sp. nov., novel environmental bacteria isolated from Antarctica.</title>
        <authorList>
            <person name="Kralova S."/>
            <person name="Svec P."/>
            <person name="Busse H.J."/>
            <person name="Stankova E."/>
            <person name="Vaczi P."/>
            <person name="Sedlacek I."/>
        </authorList>
    </citation>
    <scope>NUCLEOTIDE SEQUENCE [LARGE SCALE GENOMIC DNA]</scope>
    <source>
        <strain evidence="1 2">CCM 8827</strain>
    </source>
</reference>
<proteinExistence type="predicted"/>
<organism evidence="1 2">
    <name type="scientific">Flavobacterium psychroterrae</name>
    <dbReference type="NCBI Taxonomy" id="2133767"/>
    <lineage>
        <taxon>Bacteria</taxon>
        <taxon>Pseudomonadati</taxon>
        <taxon>Bacteroidota</taxon>
        <taxon>Flavobacteriia</taxon>
        <taxon>Flavobacteriales</taxon>
        <taxon>Flavobacteriaceae</taxon>
        <taxon>Flavobacterium</taxon>
    </lineage>
</organism>
<accession>A0ABS5PC67</accession>
<sequence length="255" mass="30290">MKVTFEIKVYENDWEYILYGDYLTKLINNCNHDFFCKQLIINNVKDIAKVVKYAKNKIKEGVIDKIIIVNEHESIVLDYFNLNKDSFKGGFNYSIAELTGIYFCQTEYLLHFSSDSFVKKIGFDWIKKAIEALEKDSKFIVANPIWNNRIEEAKGESNYDIDDFFVGFGFSDQCYLIKTKCFKSDIYSETNVKSDRYPKYGGELFEKRVDAFMRNSGHLRITFKNITYFHVNFPKKSFWNNFKLYNYYVAKKRLK</sequence>
<protein>
    <recommendedName>
        <fullName evidence="3">Glycosyltransferase family 2 protein</fullName>
    </recommendedName>
</protein>
<keyword evidence="2" id="KW-1185">Reference proteome</keyword>